<dbReference type="PROSITE" id="PS50850">
    <property type="entry name" value="MFS"/>
    <property type="match status" value="1"/>
</dbReference>
<dbReference type="SUPFAM" id="SSF103473">
    <property type="entry name" value="MFS general substrate transporter"/>
    <property type="match status" value="1"/>
</dbReference>
<dbReference type="GO" id="GO:0016020">
    <property type="term" value="C:membrane"/>
    <property type="evidence" value="ECO:0007669"/>
    <property type="project" value="UniProtKB-SubCell"/>
</dbReference>
<dbReference type="EMBL" id="CVMT01000003">
    <property type="protein sequence ID" value="CRG87185.1"/>
    <property type="molecule type" value="Genomic_DNA"/>
</dbReference>
<dbReference type="InterPro" id="IPR020846">
    <property type="entry name" value="MFS_dom"/>
</dbReference>
<dbReference type="Gene3D" id="3.40.50.1820">
    <property type="entry name" value="alpha/beta hydrolase"/>
    <property type="match status" value="1"/>
</dbReference>
<feature type="transmembrane region" description="Helical" evidence="7">
    <location>
        <begin position="156"/>
        <end position="176"/>
    </location>
</feature>
<evidence type="ECO:0000256" key="2">
    <source>
        <dbReference type="ARBA" id="ARBA00022448"/>
    </source>
</evidence>
<dbReference type="OrthoDB" id="6730379at2759"/>
<dbReference type="InterPro" id="IPR011701">
    <property type="entry name" value="MFS"/>
</dbReference>
<reference evidence="9 10" key="1">
    <citation type="submission" date="2015-04" db="EMBL/GenBank/DDBJ databases">
        <authorList>
            <person name="Syromyatnikov M.Y."/>
            <person name="Popov V.N."/>
        </authorList>
    </citation>
    <scope>NUCLEOTIDE SEQUENCE [LARGE SCALE GENOMIC DNA]</scope>
    <source>
        <strain evidence="9">WF-38-12</strain>
    </source>
</reference>
<evidence type="ECO:0000256" key="3">
    <source>
        <dbReference type="ARBA" id="ARBA00022692"/>
    </source>
</evidence>
<evidence type="ECO:0000256" key="4">
    <source>
        <dbReference type="ARBA" id="ARBA00022989"/>
    </source>
</evidence>
<protein>
    <submittedName>
        <fullName evidence="9">Putative transporter C460,05</fullName>
    </submittedName>
</protein>
<feature type="transmembrane region" description="Helical" evidence="7">
    <location>
        <begin position="323"/>
        <end position="343"/>
    </location>
</feature>
<feature type="transmembrane region" description="Helical" evidence="7">
    <location>
        <begin position="352"/>
        <end position="373"/>
    </location>
</feature>
<dbReference type="SUPFAM" id="SSF53474">
    <property type="entry name" value="alpha/beta-Hydrolases"/>
    <property type="match status" value="1"/>
</dbReference>
<dbReference type="InterPro" id="IPR036259">
    <property type="entry name" value="MFS_trans_sf"/>
</dbReference>
<gene>
    <name evidence="9" type="ORF">PISL3812_04202</name>
</gene>
<organism evidence="9 10">
    <name type="scientific">Talaromyces islandicus</name>
    <name type="common">Penicillium islandicum</name>
    <dbReference type="NCBI Taxonomy" id="28573"/>
    <lineage>
        <taxon>Eukaryota</taxon>
        <taxon>Fungi</taxon>
        <taxon>Dikarya</taxon>
        <taxon>Ascomycota</taxon>
        <taxon>Pezizomycotina</taxon>
        <taxon>Eurotiomycetes</taxon>
        <taxon>Eurotiomycetidae</taxon>
        <taxon>Eurotiales</taxon>
        <taxon>Trichocomaceae</taxon>
        <taxon>Talaromyces</taxon>
        <taxon>Talaromyces sect. Islandici</taxon>
    </lineage>
</organism>
<dbReference type="Proteomes" id="UP000054383">
    <property type="component" value="Unassembled WGS sequence"/>
</dbReference>
<feature type="transmembrane region" description="Helical" evidence="7">
    <location>
        <begin position="445"/>
        <end position="466"/>
    </location>
</feature>
<dbReference type="PANTHER" id="PTHR43791">
    <property type="entry name" value="PERMEASE-RELATED"/>
    <property type="match status" value="1"/>
</dbReference>
<feature type="transmembrane region" description="Helical" evidence="7">
    <location>
        <begin position="102"/>
        <end position="120"/>
    </location>
</feature>
<feature type="transmembrane region" description="Helical" evidence="7">
    <location>
        <begin position="414"/>
        <end position="433"/>
    </location>
</feature>
<feature type="transmembrane region" description="Helical" evidence="7">
    <location>
        <begin position="379"/>
        <end position="402"/>
    </location>
</feature>
<feature type="region of interest" description="Disordered" evidence="6">
    <location>
        <begin position="473"/>
        <end position="494"/>
    </location>
</feature>
<dbReference type="InterPro" id="IPR029058">
    <property type="entry name" value="AB_hydrolase_fold"/>
</dbReference>
<feature type="domain" description="Major facilitator superfamily (MFS) profile" evidence="8">
    <location>
        <begin position="46"/>
        <end position="471"/>
    </location>
</feature>
<keyword evidence="4 7" id="KW-1133">Transmembrane helix</keyword>
<evidence type="ECO:0000256" key="5">
    <source>
        <dbReference type="ARBA" id="ARBA00023136"/>
    </source>
</evidence>
<evidence type="ECO:0000256" key="1">
    <source>
        <dbReference type="ARBA" id="ARBA00004141"/>
    </source>
</evidence>
<keyword evidence="2" id="KW-0813">Transport</keyword>
<sequence length="859" mass="93347">MDDSIRRVEKLDLEEAEKAEEIEKKDEIEFSPQEERRLVRKLDLWIVPLMMATYTLQSYDKGILSAATQFNLNTDLGLTTVVGHEANGTPITDNQRYSNASMIFYIGYLVGTYPMVYLAQHYPTSRVISLSTLLWGTVVMSTAGCSNYAGIMVIRFVLGFFESAVAPTFTVLVTFWWTREEQALRMGLWYCCVGVATTISPLINYGLGQIHSSLLPWKPMFLVLGAITTLWSVVLFLALPDSPLTTKGLSEPERAIAIRRLQKNQAGTISHVFDKSQCLEAFRDYKTYSCTLIVLLTGVPSGALGTFGTVVINGFGFNHFDSLALTCPIGAITALSILLVGYITRKWTGTRYICIVVCALISIVGTLICWLGPRSNRGLLFAGIFLIAVQVASGGLAVSLAASNIAGHTKKTTSSASTFVGYCIGNIIGPLIFGASPGPLYRAGFIGSFVCLCGVVVTGTVTYIALRRENAKRDKTPRSSSSSRQSGQAHSIEENLTDMQNEDFRYWNSQREVIGGNFGNFGDFGNLSSRWVQHLNTAILGALAYHSKILLALNFPYLLTGLAAISAATCGNALPSGQAVGHVSNVSIESGGLNRSYLISIPPLYKLDTPAAIIFSFHGGDRTAKDQLQLDQLTNPEFNTKHIVVYPQGVNEKWQGVPDVTTNDVQFTTDILKNVESSYCINKTRIWATGKSDGGGFTNILACDAGLSKRIAAFAPVSGAYYVDTVPCSASTVKIPCHAARSNIPFLAFHGGNDTVIPYTGGERKGECLPAIPHFIQEWAARDKLNSSKNITTAVASNTVDYSFGLTGLVRLVYDSVIGHDWPSTLPNADNGLRGHHPASFNATPIILDFFDNHSLVLH</sequence>
<dbReference type="AlphaFoldDB" id="A0A0U1LVE5"/>
<keyword evidence="3 7" id="KW-0812">Transmembrane</keyword>
<dbReference type="Pfam" id="PF07690">
    <property type="entry name" value="MFS_1"/>
    <property type="match status" value="1"/>
</dbReference>
<evidence type="ECO:0000259" key="8">
    <source>
        <dbReference type="PROSITE" id="PS50850"/>
    </source>
</evidence>
<keyword evidence="10" id="KW-1185">Reference proteome</keyword>
<dbReference type="PANTHER" id="PTHR43791:SF35">
    <property type="entry name" value="MAJOR FACILITATOR SUPERFAMILY (MFS) PROFILE DOMAIN-CONTAINING PROTEIN"/>
    <property type="match status" value="1"/>
</dbReference>
<evidence type="ECO:0000256" key="6">
    <source>
        <dbReference type="SAM" id="MobiDB-lite"/>
    </source>
</evidence>
<evidence type="ECO:0000256" key="7">
    <source>
        <dbReference type="SAM" id="Phobius"/>
    </source>
</evidence>
<feature type="transmembrane region" description="Helical" evidence="7">
    <location>
        <begin position="188"/>
        <end position="207"/>
    </location>
</feature>
<proteinExistence type="predicted"/>
<accession>A0A0U1LVE5</accession>
<dbReference type="Gene3D" id="1.20.1250.20">
    <property type="entry name" value="MFS general substrate transporter like domains"/>
    <property type="match status" value="2"/>
</dbReference>
<name>A0A0U1LVE5_TALIS</name>
<evidence type="ECO:0000313" key="10">
    <source>
        <dbReference type="Proteomes" id="UP000054383"/>
    </source>
</evidence>
<keyword evidence="5 7" id="KW-0472">Membrane</keyword>
<comment type="subcellular location">
    <subcellularLocation>
        <location evidence="1">Membrane</location>
        <topology evidence="1">Multi-pass membrane protein</topology>
    </subcellularLocation>
</comment>
<feature type="transmembrane region" description="Helical" evidence="7">
    <location>
        <begin position="292"/>
        <end position="317"/>
    </location>
</feature>
<evidence type="ECO:0000313" key="9">
    <source>
        <dbReference type="EMBL" id="CRG87185.1"/>
    </source>
</evidence>
<dbReference type="GO" id="GO:0022857">
    <property type="term" value="F:transmembrane transporter activity"/>
    <property type="evidence" value="ECO:0007669"/>
    <property type="project" value="InterPro"/>
</dbReference>
<feature type="transmembrane region" description="Helical" evidence="7">
    <location>
        <begin position="219"/>
        <end position="239"/>
    </location>
</feature>